<feature type="domain" description="DUF418" evidence="2">
    <location>
        <begin position="216"/>
        <end position="382"/>
    </location>
</feature>
<comment type="caution">
    <text evidence="3">The sequence shown here is derived from an EMBL/GenBank/DDBJ whole genome shotgun (WGS) entry which is preliminary data.</text>
</comment>
<dbReference type="InterPro" id="IPR052529">
    <property type="entry name" value="Bact_Transport_Assoc"/>
</dbReference>
<feature type="transmembrane region" description="Helical" evidence="1">
    <location>
        <begin position="146"/>
        <end position="166"/>
    </location>
</feature>
<name>A0ABS4VZA1_9PSEU</name>
<evidence type="ECO:0000256" key="1">
    <source>
        <dbReference type="SAM" id="Phobius"/>
    </source>
</evidence>
<evidence type="ECO:0000313" key="3">
    <source>
        <dbReference type="EMBL" id="MBP2369229.1"/>
    </source>
</evidence>
<feature type="transmembrane region" description="Helical" evidence="1">
    <location>
        <begin position="231"/>
        <end position="259"/>
    </location>
</feature>
<dbReference type="PANTHER" id="PTHR30590">
    <property type="entry name" value="INNER MEMBRANE PROTEIN"/>
    <property type="match status" value="1"/>
</dbReference>
<feature type="transmembrane region" description="Helical" evidence="1">
    <location>
        <begin position="340"/>
        <end position="362"/>
    </location>
</feature>
<dbReference type="EMBL" id="JAGINU010000001">
    <property type="protein sequence ID" value="MBP2369229.1"/>
    <property type="molecule type" value="Genomic_DNA"/>
</dbReference>
<feature type="transmembrane region" description="Helical" evidence="1">
    <location>
        <begin position="315"/>
        <end position="334"/>
    </location>
</feature>
<feature type="transmembrane region" description="Helical" evidence="1">
    <location>
        <begin position="123"/>
        <end position="139"/>
    </location>
</feature>
<accession>A0ABS4VZA1</accession>
<feature type="transmembrane region" description="Helical" evidence="1">
    <location>
        <begin position="271"/>
        <end position="295"/>
    </location>
</feature>
<sequence>MRGLPVADRSPAPDLARGAALLLIAVANAHTFVTHRGIGVRGYPRDLTGADAVVAAVQLTLVDGRAYPLFALLFGFGIASLAARRTAPGEPAGDAVLALVRRRGGALLAIGAAHAILLWHGDFVAAYGLIAVLLAGLLARGSTTALVTTAAGTITLLVGLYAPVALTDTPQASASPSLVTPDVLAAATDRFGEWLFGNLLLSAIGLTGAAAIGVLLARAGWLADPVRHRGALLRLAVAGITAGVLGGLPLALVAAGVWAPPTGTALLLGPLHALTGYAAGAGYAALAGLVAARWVRRGGPGSVGRSLVDTGRRSLSAYLAQSVAFVALFPAWTLGLGAGLPVWAATLCGAGVWLVTVLVATWSARTGGRGPAETLLRLLTYGRRPSPRPSIEA</sequence>
<dbReference type="Pfam" id="PF04235">
    <property type="entry name" value="DUF418"/>
    <property type="match status" value="1"/>
</dbReference>
<proteinExistence type="predicted"/>
<feature type="transmembrane region" description="Helical" evidence="1">
    <location>
        <begin position="66"/>
        <end position="83"/>
    </location>
</feature>
<evidence type="ECO:0000313" key="4">
    <source>
        <dbReference type="Proteomes" id="UP001519295"/>
    </source>
</evidence>
<dbReference type="RefSeq" id="WP_210031112.1">
    <property type="nucleotide sequence ID" value="NZ_JAGINU010000001.1"/>
</dbReference>
<keyword evidence="1" id="KW-1133">Transmembrane helix</keyword>
<evidence type="ECO:0000259" key="2">
    <source>
        <dbReference type="Pfam" id="PF04235"/>
    </source>
</evidence>
<gene>
    <name evidence="3" type="ORF">JOF36_004925</name>
</gene>
<dbReference type="PANTHER" id="PTHR30590:SF2">
    <property type="entry name" value="INNER MEMBRANE PROTEIN"/>
    <property type="match status" value="1"/>
</dbReference>
<protein>
    <submittedName>
        <fullName evidence="3">Membrane protein YeiB</fullName>
    </submittedName>
</protein>
<reference evidence="3 4" key="1">
    <citation type="submission" date="2021-03" db="EMBL/GenBank/DDBJ databases">
        <title>Sequencing the genomes of 1000 actinobacteria strains.</title>
        <authorList>
            <person name="Klenk H.-P."/>
        </authorList>
    </citation>
    <scope>NUCLEOTIDE SEQUENCE [LARGE SCALE GENOMIC DNA]</scope>
    <source>
        <strain evidence="3 4">DSM 45256</strain>
    </source>
</reference>
<keyword evidence="4" id="KW-1185">Reference proteome</keyword>
<dbReference type="Proteomes" id="UP001519295">
    <property type="component" value="Unassembled WGS sequence"/>
</dbReference>
<keyword evidence="1" id="KW-0472">Membrane</keyword>
<dbReference type="InterPro" id="IPR007349">
    <property type="entry name" value="DUF418"/>
</dbReference>
<keyword evidence="1" id="KW-0812">Transmembrane</keyword>
<feature type="transmembrane region" description="Helical" evidence="1">
    <location>
        <begin position="199"/>
        <end position="219"/>
    </location>
</feature>
<organism evidence="3 4">
    <name type="scientific">Pseudonocardia parietis</name>
    <dbReference type="NCBI Taxonomy" id="570936"/>
    <lineage>
        <taxon>Bacteria</taxon>
        <taxon>Bacillati</taxon>
        <taxon>Actinomycetota</taxon>
        <taxon>Actinomycetes</taxon>
        <taxon>Pseudonocardiales</taxon>
        <taxon>Pseudonocardiaceae</taxon>
        <taxon>Pseudonocardia</taxon>
    </lineage>
</organism>